<organism evidence="1 2">
    <name type="scientific">Pluteus cervinus</name>
    <dbReference type="NCBI Taxonomy" id="181527"/>
    <lineage>
        <taxon>Eukaryota</taxon>
        <taxon>Fungi</taxon>
        <taxon>Dikarya</taxon>
        <taxon>Basidiomycota</taxon>
        <taxon>Agaricomycotina</taxon>
        <taxon>Agaricomycetes</taxon>
        <taxon>Agaricomycetidae</taxon>
        <taxon>Agaricales</taxon>
        <taxon>Pluteineae</taxon>
        <taxon>Pluteaceae</taxon>
        <taxon>Pluteus</taxon>
    </lineage>
</organism>
<evidence type="ECO:0000313" key="2">
    <source>
        <dbReference type="Proteomes" id="UP000308600"/>
    </source>
</evidence>
<protein>
    <submittedName>
        <fullName evidence="1">Cytochrome P450</fullName>
    </submittedName>
</protein>
<reference evidence="1 2" key="1">
    <citation type="journal article" date="2019" name="Nat. Ecol. Evol.">
        <title>Megaphylogeny resolves global patterns of mushroom evolution.</title>
        <authorList>
            <person name="Varga T."/>
            <person name="Krizsan K."/>
            <person name="Foldi C."/>
            <person name="Dima B."/>
            <person name="Sanchez-Garcia M."/>
            <person name="Sanchez-Ramirez S."/>
            <person name="Szollosi G.J."/>
            <person name="Szarkandi J.G."/>
            <person name="Papp V."/>
            <person name="Albert L."/>
            <person name="Andreopoulos W."/>
            <person name="Angelini C."/>
            <person name="Antonin V."/>
            <person name="Barry K.W."/>
            <person name="Bougher N.L."/>
            <person name="Buchanan P."/>
            <person name="Buyck B."/>
            <person name="Bense V."/>
            <person name="Catcheside P."/>
            <person name="Chovatia M."/>
            <person name="Cooper J."/>
            <person name="Damon W."/>
            <person name="Desjardin D."/>
            <person name="Finy P."/>
            <person name="Geml J."/>
            <person name="Haridas S."/>
            <person name="Hughes K."/>
            <person name="Justo A."/>
            <person name="Karasinski D."/>
            <person name="Kautmanova I."/>
            <person name="Kiss B."/>
            <person name="Kocsube S."/>
            <person name="Kotiranta H."/>
            <person name="LaButti K.M."/>
            <person name="Lechner B.E."/>
            <person name="Liimatainen K."/>
            <person name="Lipzen A."/>
            <person name="Lukacs Z."/>
            <person name="Mihaltcheva S."/>
            <person name="Morgado L.N."/>
            <person name="Niskanen T."/>
            <person name="Noordeloos M.E."/>
            <person name="Ohm R.A."/>
            <person name="Ortiz-Santana B."/>
            <person name="Ovrebo C."/>
            <person name="Racz N."/>
            <person name="Riley R."/>
            <person name="Savchenko A."/>
            <person name="Shiryaev A."/>
            <person name="Soop K."/>
            <person name="Spirin V."/>
            <person name="Szebenyi C."/>
            <person name="Tomsovsky M."/>
            <person name="Tulloss R.E."/>
            <person name="Uehling J."/>
            <person name="Grigoriev I.V."/>
            <person name="Vagvolgyi C."/>
            <person name="Papp T."/>
            <person name="Martin F.M."/>
            <person name="Miettinen O."/>
            <person name="Hibbett D.S."/>
            <person name="Nagy L.G."/>
        </authorList>
    </citation>
    <scope>NUCLEOTIDE SEQUENCE [LARGE SCALE GENOMIC DNA]</scope>
    <source>
        <strain evidence="1 2">NL-1719</strain>
    </source>
</reference>
<dbReference type="Proteomes" id="UP000308600">
    <property type="component" value="Unassembled WGS sequence"/>
</dbReference>
<dbReference type="EMBL" id="ML208323">
    <property type="protein sequence ID" value="TFK69858.1"/>
    <property type="molecule type" value="Genomic_DNA"/>
</dbReference>
<sequence length="529" mass="59474">MAFQNATSTLESKSTFYSSNLNSIFTVSFILLLAVLLRRSKGKTISYPPGPKPIPFLGNILDMPKEYPWIAFKKWSDKYGSDLVFASVLGKRIVVVNSYTVAQDLFTKRSAIYSSRPELPMVNDLLGWSWAFNLMPYGPAWKEQRKLFKQEAEVADGRSHEPHALLAARRFLKHMLETPDDFTEHLRHMTALFVVSMAYGIDIKPRGDPYVAIVERANACFSRAGNFGSYFVDFFPALKYVPDWFPGAQFKRDAKEWSKDVLALPHVGFELAKKGHEQGTGRECITSRVLEAIQNDEDREHKEHVLKCMLGGFYAAGADTVVNVLRTLILAMVMNPDIQRKAQTAIEAVVDKDRLPEFVDLEPIPYLHAVIKETMRWGPVTPLGVPHATSEDDVYRGYLIPKGTTIIGNSWAILQDETLFGADTHLFKPERFLNEDGTALNPAIPDPDMVFGYGRRICPAQFMAYAALLVTGASLLHCYDICKARDEDGNVIEPDCVFTDGLLSAPSPFSCDFRVRSPQLKRVIQDLEC</sequence>
<accession>A0ACD3AVX6</accession>
<proteinExistence type="predicted"/>
<gene>
    <name evidence="1" type="ORF">BDN72DRAFT_767440</name>
</gene>
<keyword evidence="2" id="KW-1185">Reference proteome</keyword>
<evidence type="ECO:0000313" key="1">
    <source>
        <dbReference type="EMBL" id="TFK69858.1"/>
    </source>
</evidence>
<name>A0ACD3AVX6_9AGAR</name>